<dbReference type="EMBL" id="CP000302">
    <property type="protein sequence ID" value="ABE54472.1"/>
    <property type="molecule type" value="Genomic_DNA"/>
</dbReference>
<dbReference type="CDD" id="cd00093">
    <property type="entry name" value="HTH_XRE"/>
    <property type="match status" value="1"/>
</dbReference>
<dbReference type="KEGG" id="sdn:Sden_1186"/>
<proteinExistence type="predicted"/>
<dbReference type="InterPro" id="IPR001387">
    <property type="entry name" value="Cro/C1-type_HTH"/>
</dbReference>
<dbReference type="GO" id="GO:0003677">
    <property type="term" value="F:DNA binding"/>
    <property type="evidence" value="ECO:0007669"/>
    <property type="project" value="InterPro"/>
</dbReference>
<organism evidence="4 5">
    <name type="scientific">Shewanella denitrificans (strain OS217 / ATCC BAA-1090 / DSM 15013)</name>
    <dbReference type="NCBI Taxonomy" id="318161"/>
    <lineage>
        <taxon>Bacteria</taxon>
        <taxon>Pseudomonadati</taxon>
        <taxon>Pseudomonadota</taxon>
        <taxon>Gammaproteobacteria</taxon>
        <taxon>Alteromonadales</taxon>
        <taxon>Shewanellaceae</taxon>
        <taxon>Shewanella</taxon>
    </lineage>
</organism>
<keyword evidence="2" id="KW-0472">Membrane</keyword>
<dbReference type="Gene3D" id="1.10.260.40">
    <property type="entry name" value="lambda repressor-like DNA-binding domains"/>
    <property type="match status" value="1"/>
</dbReference>
<dbReference type="Proteomes" id="UP000001982">
    <property type="component" value="Chromosome"/>
</dbReference>
<sequence length="212" mass="23318">MNSDNVIVNMELKKDLLIAEREARAWSQSHLAEVTGLSLRTIQRIEKSGTASLESVKSLASVFEMSIDELKADIDEPTASNVSADSQGGLKSPSTLNTGDDLMGNPSTDNSGANNWLKHWFKKSSTQANIIHLSLLVPILSLGLYLLWVDSEAIQWVHHLRDAIFSSTISQTRLDKISFILLIIAVGLPCLLPGVIYDAITRKGMFSKTMHK</sequence>
<dbReference type="HOGENOM" id="CLU_1299034_0_0_6"/>
<accession>Q12Q04</accession>
<keyword evidence="2" id="KW-1133">Transmembrane helix</keyword>
<keyword evidence="5" id="KW-1185">Reference proteome</keyword>
<feature type="domain" description="HTH cro/C1-type" evidence="3">
    <location>
        <begin position="17"/>
        <end position="70"/>
    </location>
</feature>
<feature type="transmembrane region" description="Helical" evidence="2">
    <location>
        <begin position="128"/>
        <end position="148"/>
    </location>
</feature>
<dbReference type="AlphaFoldDB" id="Q12Q04"/>
<gene>
    <name evidence="4" type="ordered locus">Sden_1186</name>
</gene>
<dbReference type="SUPFAM" id="SSF47413">
    <property type="entry name" value="lambda repressor-like DNA-binding domains"/>
    <property type="match status" value="1"/>
</dbReference>
<evidence type="ECO:0000259" key="3">
    <source>
        <dbReference type="PROSITE" id="PS50943"/>
    </source>
</evidence>
<evidence type="ECO:0000313" key="5">
    <source>
        <dbReference type="Proteomes" id="UP000001982"/>
    </source>
</evidence>
<reference evidence="4 5" key="1">
    <citation type="submission" date="2006-03" db="EMBL/GenBank/DDBJ databases">
        <title>Complete sequence of Shewanella denitrificans OS217.</title>
        <authorList>
            <consortium name="US DOE Joint Genome Institute"/>
            <person name="Copeland A."/>
            <person name="Lucas S."/>
            <person name="Lapidus A."/>
            <person name="Barry K."/>
            <person name="Detter J.C."/>
            <person name="Glavina del Rio T."/>
            <person name="Hammon N."/>
            <person name="Israni S."/>
            <person name="Dalin E."/>
            <person name="Tice H."/>
            <person name="Pitluck S."/>
            <person name="Brettin T."/>
            <person name="Bruce D."/>
            <person name="Han C."/>
            <person name="Tapia R."/>
            <person name="Gilna P."/>
            <person name="Kiss H."/>
            <person name="Schmutz J."/>
            <person name="Larimer F."/>
            <person name="Land M."/>
            <person name="Hauser L."/>
            <person name="Kyrpides N."/>
            <person name="Lykidis A."/>
            <person name="Richardson P."/>
        </authorList>
    </citation>
    <scope>NUCLEOTIDE SEQUENCE [LARGE SCALE GENOMIC DNA]</scope>
    <source>
        <strain evidence="5">OS217 / ATCC BAA-1090 / DSM 15013</strain>
    </source>
</reference>
<evidence type="ECO:0000256" key="2">
    <source>
        <dbReference type="SAM" id="Phobius"/>
    </source>
</evidence>
<dbReference type="InterPro" id="IPR010982">
    <property type="entry name" value="Lambda_DNA-bd_dom_sf"/>
</dbReference>
<dbReference type="SMART" id="SM00530">
    <property type="entry name" value="HTH_XRE"/>
    <property type="match status" value="1"/>
</dbReference>
<dbReference type="Pfam" id="PF01381">
    <property type="entry name" value="HTH_3"/>
    <property type="match status" value="1"/>
</dbReference>
<feature type="transmembrane region" description="Helical" evidence="2">
    <location>
        <begin position="177"/>
        <end position="200"/>
    </location>
</feature>
<dbReference type="RefSeq" id="WP_011495632.1">
    <property type="nucleotide sequence ID" value="NC_007954.1"/>
</dbReference>
<name>Q12Q04_SHEDO</name>
<keyword evidence="2" id="KW-0812">Transmembrane</keyword>
<evidence type="ECO:0000313" key="4">
    <source>
        <dbReference type="EMBL" id="ABE54472.1"/>
    </source>
</evidence>
<protein>
    <submittedName>
        <fullName evidence="4">Transciptional regulator</fullName>
    </submittedName>
</protein>
<feature type="region of interest" description="Disordered" evidence="1">
    <location>
        <begin position="78"/>
        <end position="108"/>
    </location>
</feature>
<dbReference type="eggNOG" id="COG1396">
    <property type="taxonomic scope" value="Bacteria"/>
</dbReference>
<evidence type="ECO:0000256" key="1">
    <source>
        <dbReference type="SAM" id="MobiDB-lite"/>
    </source>
</evidence>
<dbReference type="PROSITE" id="PS50943">
    <property type="entry name" value="HTH_CROC1"/>
    <property type="match status" value="1"/>
</dbReference>
<dbReference type="STRING" id="318161.Sden_1186"/>